<keyword evidence="7 10" id="KW-0546">Nucleotide metabolism</keyword>
<dbReference type="HAMAP" id="MF_01405">
    <property type="entry name" value="Non_canon_purine_NTPase"/>
    <property type="match status" value="1"/>
</dbReference>
<keyword evidence="3 10" id="KW-0479">Metal-binding</keyword>
<evidence type="ECO:0000313" key="13">
    <source>
        <dbReference type="Proteomes" id="UP000198324"/>
    </source>
</evidence>
<dbReference type="NCBIfam" id="TIGR00042">
    <property type="entry name" value="RdgB/HAM1 family non-canonical purine NTP pyrophosphatase"/>
    <property type="match status" value="1"/>
</dbReference>
<dbReference type="GO" id="GO:0005829">
    <property type="term" value="C:cytosol"/>
    <property type="evidence" value="ECO:0007669"/>
    <property type="project" value="TreeGrafter"/>
</dbReference>
<feature type="binding site" evidence="10">
    <location>
        <begin position="161"/>
        <end position="164"/>
    </location>
    <ligand>
        <name>substrate</name>
    </ligand>
</feature>
<feature type="binding site" evidence="10">
    <location>
        <position position="78"/>
    </location>
    <ligand>
        <name>Mg(2+)</name>
        <dbReference type="ChEBI" id="CHEBI:18420"/>
    </ligand>
</feature>
<dbReference type="EMBL" id="FZOC01000001">
    <property type="protein sequence ID" value="SNR67606.1"/>
    <property type="molecule type" value="Genomic_DNA"/>
</dbReference>
<dbReference type="GO" id="GO:0017111">
    <property type="term" value="F:ribonucleoside triphosphate phosphatase activity"/>
    <property type="evidence" value="ECO:0007669"/>
    <property type="project" value="InterPro"/>
</dbReference>
<dbReference type="AlphaFoldDB" id="A0A238Y8J0"/>
<dbReference type="InterPro" id="IPR029001">
    <property type="entry name" value="ITPase-like_fam"/>
</dbReference>
<dbReference type="FunFam" id="3.90.950.10:FF:000001">
    <property type="entry name" value="dITP/XTP pyrophosphatase"/>
    <property type="match status" value="1"/>
</dbReference>
<evidence type="ECO:0000256" key="10">
    <source>
        <dbReference type="HAMAP-Rule" id="MF_01405"/>
    </source>
</evidence>
<dbReference type="Proteomes" id="UP000198324">
    <property type="component" value="Unassembled WGS sequence"/>
</dbReference>
<keyword evidence="6 10" id="KW-0460">Magnesium</keyword>
<evidence type="ECO:0000256" key="11">
    <source>
        <dbReference type="RuleBase" id="RU003781"/>
    </source>
</evidence>
<dbReference type="NCBIfam" id="NF011397">
    <property type="entry name" value="PRK14822.1"/>
    <property type="match status" value="1"/>
</dbReference>
<keyword evidence="5 10" id="KW-0378">Hydrolase</keyword>
<evidence type="ECO:0000256" key="8">
    <source>
        <dbReference type="ARBA" id="ARBA00051875"/>
    </source>
</evidence>
<comment type="subunit">
    <text evidence="2 10">Homodimer.</text>
</comment>
<sequence>MTAAKPLPKKTLVLATRNAGKIRELQALLSGLGFEILGLDSFPHMGEIEETGSTFAENSLLKARTVATATGLVALADDSGLEVDALDGAPGVYSARYSDPGATDEKNNQKLLDALRTVPEERRGCRFVSVVAASAPGGAELLAEGRWEGRVLTAPRGAGGFGYDPLFLDLELGQSAAELAADEKNARSHRGRALRALLTQWPAFWERVQG</sequence>
<dbReference type="GO" id="GO:0046872">
    <property type="term" value="F:metal ion binding"/>
    <property type="evidence" value="ECO:0007669"/>
    <property type="project" value="UniProtKB-KW"/>
</dbReference>
<comment type="catalytic activity">
    <reaction evidence="8 10">
        <text>dITP + H2O = dIMP + diphosphate + H(+)</text>
        <dbReference type="Rhea" id="RHEA:28342"/>
        <dbReference type="ChEBI" id="CHEBI:15377"/>
        <dbReference type="ChEBI" id="CHEBI:15378"/>
        <dbReference type="ChEBI" id="CHEBI:33019"/>
        <dbReference type="ChEBI" id="CHEBI:61194"/>
        <dbReference type="ChEBI" id="CHEBI:61382"/>
        <dbReference type="EC" id="3.6.1.66"/>
    </reaction>
</comment>
<dbReference type="Pfam" id="PF01725">
    <property type="entry name" value="Ham1p_like"/>
    <property type="match status" value="1"/>
</dbReference>
<dbReference type="Gene3D" id="3.90.950.10">
    <property type="match status" value="1"/>
</dbReference>
<dbReference type="RefSeq" id="WP_089271903.1">
    <property type="nucleotide sequence ID" value="NZ_FZOC01000001.1"/>
</dbReference>
<gene>
    <name evidence="12" type="ORF">SAMN04488503_0793</name>
</gene>
<comment type="function">
    <text evidence="10">Pyrophosphatase that catalyzes the hydrolysis of nucleoside triphosphates to their monophosphate derivatives, with a high preference for the non-canonical purine nucleotides XTP (xanthosine triphosphate), dITP (deoxyinosine triphosphate) and ITP. Seems to function as a house-cleaning enzyme that removes non-canonical purine nucleotides from the nucleotide pool, thus preventing their incorporation into DNA/RNA and avoiding chromosomal lesions.</text>
</comment>
<reference evidence="12 13" key="1">
    <citation type="submission" date="2017-06" db="EMBL/GenBank/DDBJ databases">
        <authorList>
            <person name="Kim H.J."/>
            <person name="Triplett B.A."/>
        </authorList>
    </citation>
    <scope>NUCLEOTIDE SEQUENCE [LARGE SCALE GENOMIC DNA]</scope>
    <source>
        <strain evidence="12 13">DSM 13116</strain>
    </source>
</reference>
<evidence type="ECO:0000256" key="6">
    <source>
        <dbReference type="ARBA" id="ARBA00022842"/>
    </source>
</evidence>
<evidence type="ECO:0000313" key="12">
    <source>
        <dbReference type="EMBL" id="SNR67606.1"/>
    </source>
</evidence>
<dbReference type="GO" id="GO:0009117">
    <property type="term" value="P:nucleotide metabolic process"/>
    <property type="evidence" value="ECO:0007669"/>
    <property type="project" value="UniProtKB-KW"/>
</dbReference>
<evidence type="ECO:0000256" key="9">
    <source>
        <dbReference type="ARBA" id="ARBA00052017"/>
    </source>
</evidence>
<feature type="binding site" evidence="10">
    <location>
        <position position="79"/>
    </location>
    <ligand>
        <name>substrate</name>
    </ligand>
</feature>
<feature type="binding site" evidence="10">
    <location>
        <position position="49"/>
    </location>
    <ligand>
        <name>Mg(2+)</name>
        <dbReference type="ChEBI" id="CHEBI:18420"/>
    </ligand>
</feature>
<organism evidence="12 13">
    <name type="scientific">Humidesulfovibrio mexicanus</name>
    <dbReference type="NCBI Taxonomy" id="147047"/>
    <lineage>
        <taxon>Bacteria</taxon>
        <taxon>Pseudomonadati</taxon>
        <taxon>Thermodesulfobacteriota</taxon>
        <taxon>Desulfovibrionia</taxon>
        <taxon>Desulfovibrionales</taxon>
        <taxon>Desulfovibrionaceae</taxon>
        <taxon>Humidesulfovibrio</taxon>
    </lineage>
</organism>
<evidence type="ECO:0000256" key="7">
    <source>
        <dbReference type="ARBA" id="ARBA00023080"/>
    </source>
</evidence>
<comment type="cofactor">
    <cofactor evidence="10">
        <name>Mg(2+)</name>
        <dbReference type="ChEBI" id="CHEBI:18420"/>
    </cofactor>
    <text evidence="10">Binds 1 Mg(2+) ion per subunit.</text>
</comment>
<evidence type="ECO:0000256" key="1">
    <source>
        <dbReference type="ARBA" id="ARBA00008023"/>
    </source>
</evidence>
<comment type="similarity">
    <text evidence="1 10 11">Belongs to the HAM1 NTPase family.</text>
</comment>
<evidence type="ECO:0000256" key="5">
    <source>
        <dbReference type="ARBA" id="ARBA00022801"/>
    </source>
</evidence>
<evidence type="ECO:0000256" key="4">
    <source>
        <dbReference type="ARBA" id="ARBA00022741"/>
    </source>
</evidence>
<name>A0A238Y8J0_9BACT</name>
<dbReference type="GO" id="GO:0009146">
    <property type="term" value="P:purine nucleoside triphosphate catabolic process"/>
    <property type="evidence" value="ECO:0007669"/>
    <property type="project" value="UniProtKB-UniRule"/>
</dbReference>
<comment type="catalytic activity">
    <reaction evidence="9 10">
        <text>XTP + H2O = XMP + diphosphate + H(+)</text>
        <dbReference type="Rhea" id="RHEA:28610"/>
        <dbReference type="ChEBI" id="CHEBI:15377"/>
        <dbReference type="ChEBI" id="CHEBI:15378"/>
        <dbReference type="ChEBI" id="CHEBI:33019"/>
        <dbReference type="ChEBI" id="CHEBI:57464"/>
        <dbReference type="ChEBI" id="CHEBI:61314"/>
        <dbReference type="EC" id="3.6.1.66"/>
    </reaction>
</comment>
<keyword evidence="4 10" id="KW-0547">Nucleotide-binding</keyword>
<dbReference type="SUPFAM" id="SSF52972">
    <property type="entry name" value="ITPase-like"/>
    <property type="match status" value="1"/>
</dbReference>
<keyword evidence="13" id="KW-1185">Reference proteome</keyword>
<evidence type="ECO:0000256" key="2">
    <source>
        <dbReference type="ARBA" id="ARBA00011738"/>
    </source>
</evidence>
<accession>A0A238Y8J0</accession>
<feature type="binding site" evidence="10">
    <location>
        <begin position="189"/>
        <end position="190"/>
    </location>
    <ligand>
        <name>substrate</name>
    </ligand>
</feature>
<dbReference type="InterPro" id="IPR002637">
    <property type="entry name" value="RdgB/HAM1"/>
</dbReference>
<dbReference type="InterPro" id="IPR020922">
    <property type="entry name" value="dITP/XTP_pyrophosphatase"/>
</dbReference>
<dbReference type="CDD" id="cd00515">
    <property type="entry name" value="HAM1"/>
    <property type="match status" value="1"/>
</dbReference>
<dbReference type="EC" id="3.6.1.66" evidence="10"/>
<dbReference type="PANTHER" id="PTHR11067:SF9">
    <property type="entry name" value="INOSINE TRIPHOSPHATE PYROPHOSPHATASE"/>
    <property type="match status" value="1"/>
</dbReference>
<feature type="active site" description="Proton acceptor" evidence="10">
    <location>
        <position position="78"/>
    </location>
</feature>
<dbReference type="OrthoDB" id="9807456at2"/>
<dbReference type="GO" id="GO:0036222">
    <property type="term" value="F:XTP diphosphatase activity"/>
    <property type="evidence" value="ECO:0007669"/>
    <property type="project" value="UniProtKB-UniRule"/>
</dbReference>
<feature type="binding site" evidence="10">
    <location>
        <position position="184"/>
    </location>
    <ligand>
        <name>substrate</name>
    </ligand>
</feature>
<dbReference type="PANTHER" id="PTHR11067">
    <property type="entry name" value="INOSINE TRIPHOSPHATE PYROPHOSPHATASE/HAM1 PROTEIN"/>
    <property type="match status" value="1"/>
</dbReference>
<feature type="binding site" evidence="10">
    <location>
        <begin position="16"/>
        <end position="21"/>
    </location>
    <ligand>
        <name>substrate</name>
    </ligand>
</feature>
<dbReference type="GO" id="GO:0000166">
    <property type="term" value="F:nucleotide binding"/>
    <property type="evidence" value="ECO:0007669"/>
    <property type="project" value="UniProtKB-KW"/>
</dbReference>
<dbReference type="GO" id="GO:0036220">
    <property type="term" value="F:ITP diphosphatase activity"/>
    <property type="evidence" value="ECO:0007669"/>
    <property type="project" value="UniProtKB-UniRule"/>
</dbReference>
<protein>
    <recommendedName>
        <fullName evidence="10">dITP/XTP pyrophosphatase</fullName>
        <ecNumber evidence="10">3.6.1.66</ecNumber>
    </recommendedName>
    <alternativeName>
        <fullName evidence="10">Non-canonical purine NTP pyrophosphatase</fullName>
    </alternativeName>
    <alternativeName>
        <fullName evidence="10">Non-standard purine NTP pyrophosphatase</fullName>
    </alternativeName>
    <alternativeName>
        <fullName evidence="10">Nucleoside-triphosphate diphosphatase</fullName>
    </alternativeName>
    <alternativeName>
        <fullName evidence="10">Nucleoside-triphosphate pyrophosphatase</fullName>
        <shortName evidence="10">NTPase</shortName>
    </alternativeName>
</protein>
<evidence type="ECO:0000256" key="3">
    <source>
        <dbReference type="ARBA" id="ARBA00022723"/>
    </source>
</evidence>
<comment type="catalytic activity">
    <reaction evidence="10">
        <text>ITP + H2O = IMP + diphosphate + H(+)</text>
        <dbReference type="Rhea" id="RHEA:29399"/>
        <dbReference type="ChEBI" id="CHEBI:15377"/>
        <dbReference type="ChEBI" id="CHEBI:15378"/>
        <dbReference type="ChEBI" id="CHEBI:33019"/>
        <dbReference type="ChEBI" id="CHEBI:58053"/>
        <dbReference type="ChEBI" id="CHEBI:61402"/>
        <dbReference type="EC" id="3.6.1.66"/>
    </reaction>
</comment>
<proteinExistence type="inferred from homology"/>
<dbReference type="GO" id="GO:0035870">
    <property type="term" value="F:dITP diphosphatase activity"/>
    <property type="evidence" value="ECO:0007669"/>
    <property type="project" value="UniProtKB-UniRule"/>
</dbReference>